<reference evidence="2" key="1">
    <citation type="submission" date="2016-12" db="EMBL/GenBank/DDBJ databases">
        <authorList>
            <person name="Varghese N."/>
            <person name="Submissions S."/>
        </authorList>
    </citation>
    <scope>NUCLEOTIDE SEQUENCE [LARGE SCALE GENOMIC DNA]</scope>
    <source>
        <strain evidence="2">DSM 11544</strain>
    </source>
</reference>
<evidence type="ECO:0000313" key="1">
    <source>
        <dbReference type="EMBL" id="SHN69815.1"/>
    </source>
</evidence>
<sequence>MIDEKVMVNDALSSVKSSLTFYANTISECANPELRSTIQQIRNNDEASQYKLFQMAQAKGYYKPALMAKDDEVQQTKSQVTGQ</sequence>
<dbReference type="EMBL" id="FRDN01000006">
    <property type="protein sequence ID" value="SHN69815.1"/>
    <property type="molecule type" value="Genomic_DNA"/>
</dbReference>
<evidence type="ECO:0000313" key="2">
    <source>
        <dbReference type="Proteomes" id="UP000184010"/>
    </source>
</evidence>
<dbReference type="AlphaFoldDB" id="A0A1M7TGH8"/>
<dbReference type="STRING" id="1121395.SAMN02745215_01992"/>
<proteinExistence type="predicted"/>
<dbReference type="InterPro" id="IPR012851">
    <property type="entry name" value="Spore_coat_CotF-like"/>
</dbReference>
<gene>
    <name evidence="1" type="ORF">SAMN02745215_01992</name>
</gene>
<dbReference type="Proteomes" id="UP000184010">
    <property type="component" value="Unassembled WGS sequence"/>
</dbReference>
<protein>
    <submittedName>
        <fullName evidence="1">Coat F domain-containing protein</fullName>
    </submittedName>
</protein>
<organism evidence="1 2">
    <name type="scientific">Desulfitobacterium chlororespirans DSM 11544</name>
    <dbReference type="NCBI Taxonomy" id="1121395"/>
    <lineage>
        <taxon>Bacteria</taxon>
        <taxon>Bacillati</taxon>
        <taxon>Bacillota</taxon>
        <taxon>Clostridia</taxon>
        <taxon>Eubacteriales</taxon>
        <taxon>Desulfitobacteriaceae</taxon>
        <taxon>Desulfitobacterium</taxon>
    </lineage>
</organism>
<name>A0A1M7TGH8_9FIRM</name>
<dbReference type="Pfam" id="PF07875">
    <property type="entry name" value="Coat_F"/>
    <property type="match status" value="1"/>
</dbReference>
<keyword evidence="2" id="KW-1185">Reference proteome</keyword>
<accession>A0A1M7TGH8</accession>
<dbReference type="RefSeq" id="WP_072772455.1">
    <property type="nucleotide sequence ID" value="NZ_FRDN01000006.1"/>
</dbReference>